<name>A0A644W742_9ZZZZ</name>
<reference evidence="1" key="1">
    <citation type="submission" date="2019-08" db="EMBL/GenBank/DDBJ databases">
        <authorList>
            <person name="Kucharzyk K."/>
            <person name="Murdoch R.W."/>
            <person name="Higgins S."/>
            <person name="Loffler F."/>
        </authorList>
    </citation>
    <scope>NUCLEOTIDE SEQUENCE</scope>
</reference>
<evidence type="ECO:0000313" key="1">
    <source>
        <dbReference type="EMBL" id="MPL99551.1"/>
    </source>
</evidence>
<accession>A0A644W742</accession>
<gene>
    <name evidence="1" type="ORF">SDC9_45769</name>
</gene>
<organism evidence="1">
    <name type="scientific">bioreactor metagenome</name>
    <dbReference type="NCBI Taxonomy" id="1076179"/>
    <lineage>
        <taxon>unclassified sequences</taxon>
        <taxon>metagenomes</taxon>
        <taxon>ecological metagenomes</taxon>
    </lineage>
</organism>
<dbReference type="AlphaFoldDB" id="A0A644W742"/>
<sequence>MNTLSKVTDRTIKELIVTSSEVVEILNISQARLSQLVKAKKLVPIKKNIFLLDDVEKRKSIQEGLRAKYYRAPKK</sequence>
<protein>
    <submittedName>
        <fullName evidence="1">Uncharacterized protein</fullName>
    </submittedName>
</protein>
<comment type="caution">
    <text evidence="1">The sequence shown here is derived from an EMBL/GenBank/DDBJ whole genome shotgun (WGS) entry which is preliminary data.</text>
</comment>
<dbReference type="EMBL" id="VSSQ01000673">
    <property type="protein sequence ID" value="MPL99551.1"/>
    <property type="molecule type" value="Genomic_DNA"/>
</dbReference>
<proteinExistence type="predicted"/>